<dbReference type="NCBIfam" id="TIGR00022">
    <property type="entry name" value="YhcH/YjgK/YiaL family protein"/>
    <property type="match status" value="1"/>
</dbReference>
<name>A0A1G8KK90_9RHOO</name>
<dbReference type="OrthoDB" id="6196468at2"/>
<dbReference type="SUPFAM" id="SSF51197">
    <property type="entry name" value="Clavaminate synthase-like"/>
    <property type="match status" value="1"/>
</dbReference>
<evidence type="ECO:0000313" key="2">
    <source>
        <dbReference type="Proteomes" id="UP000198607"/>
    </source>
</evidence>
<dbReference type="STRING" id="83767.SAMN05660652_03421"/>
<gene>
    <name evidence="1" type="ORF">SAMN05660652_03421</name>
</gene>
<evidence type="ECO:0000313" key="1">
    <source>
        <dbReference type="EMBL" id="SDI43818.1"/>
    </source>
</evidence>
<reference evidence="1 2" key="1">
    <citation type="submission" date="2016-10" db="EMBL/GenBank/DDBJ databases">
        <authorList>
            <person name="de Groot N.N."/>
        </authorList>
    </citation>
    <scope>NUCLEOTIDE SEQUENCE [LARGE SCALE GENOMIC DNA]</scope>
    <source>
        <strain evidence="1 2">DSM 5885</strain>
    </source>
</reference>
<dbReference type="Proteomes" id="UP000198607">
    <property type="component" value="Unassembled WGS sequence"/>
</dbReference>
<dbReference type="InterPro" id="IPR004375">
    <property type="entry name" value="NanQ/TabA/YiaL"/>
</dbReference>
<sequence length="159" mass="17679">MIFGHVNDLESAFGWLPRPLKTAVEHLHKTDFLSLPAGNYDLEGKDIYVQVIDMTTKPFAETRAEVHRQYIDVQFLARGREKIGVAADTGNNAVAEDLLAQRDLLFYSGMENESTLTMTPGSFAVFMPTDVHRPGCAFDAPEAIRKVVVKVRLSLLEGV</sequence>
<dbReference type="InterPro" id="IPR037012">
    <property type="entry name" value="NanQ/TabA/YiaL_sf"/>
</dbReference>
<proteinExistence type="predicted"/>
<dbReference type="AlphaFoldDB" id="A0A1G8KK90"/>
<dbReference type="RefSeq" id="WP_091939522.1">
    <property type="nucleotide sequence ID" value="NZ_FNCY01000019.1"/>
</dbReference>
<dbReference type="Pfam" id="PF04074">
    <property type="entry name" value="DUF386"/>
    <property type="match status" value="1"/>
</dbReference>
<accession>A0A1G8KK90</accession>
<organism evidence="1 2">
    <name type="scientific">Propionivibrio dicarboxylicus</name>
    <dbReference type="NCBI Taxonomy" id="83767"/>
    <lineage>
        <taxon>Bacteria</taxon>
        <taxon>Pseudomonadati</taxon>
        <taxon>Pseudomonadota</taxon>
        <taxon>Betaproteobacteria</taxon>
        <taxon>Rhodocyclales</taxon>
        <taxon>Rhodocyclaceae</taxon>
        <taxon>Propionivibrio</taxon>
    </lineage>
</organism>
<dbReference type="Gene3D" id="2.60.120.370">
    <property type="entry name" value="YhcH/YjgK/YiaL"/>
    <property type="match status" value="1"/>
</dbReference>
<keyword evidence="2" id="KW-1185">Reference proteome</keyword>
<dbReference type="EMBL" id="FNCY01000019">
    <property type="protein sequence ID" value="SDI43818.1"/>
    <property type="molecule type" value="Genomic_DNA"/>
</dbReference>
<protein>
    <submittedName>
        <fullName evidence="1">YhcH/YjgK/YiaL family protein</fullName>
    </submittedName>
</protein>
<dbReference type="PANTHER" id="PTHR34986:SF1">
    <property type="entry name" value="PROTEIN YIAL"/>
    <property type="match status" value="1"/>
</dbReference>
<dbReference type="GO" id="GO:0005829">
    <property type="term" value="C:cytosol"/>
    <property type="evidence" value="ECO:0007669"/>
    <property type="project" value="TreeGrafter"/>
</dbReference>
<dbReference type="PANTHER" id="PTHR34986">
    <property type="entry name" value="EVOLVED BETA-GALACTOSIDASE SUBUNIT BETA"/>
    <property type="match status" value="1"/>
</dbReference>